<feature type="domain" description="PH" evidence="3">
    <location>
        <begin position="1"/>
        <end position="25"/>
    </location>
</feature>
<dbReference type="CDD" id="cd12164">
    <property type="entry name" value="GDH_like_2"/>
    <property type="match status" value="1"/>
</dbReference>
<dbReference type="GO" id="GO:0016616">
    <property type="term" value="F:oxidoreductase activity, acting on the CH-OH group of donors, NAD or NADP as acceptor"/>
    <property type="evidence" value="ECO:0007669"/>
    <property type="project" value="UniProtKB-ARBA"/>
</dbReference>
<gene>
    <name evidence="4" type="ORF">C0Z18_11485</name>
</gene>
<dbReference type="PROSITE" id="PS50003">
    <property type="entry name" value="PH_DOMAIN"/>
    <property type="match status" value="1"/>
</dbReference>
<keyword evidence="4" id="KW-0670">Pyruvate</keyword>
<name>A0A2N7VS99_9BURK</name>
<evidence type="ECO:0000259" key="3">
    <source>
        <dbReference type="PROSITE" id="PS50003"/>
    </source>
</evidence>
<evidence type="ECO:0000313" key="5">
    <source>
        <dbReference type="Proteomes" id="UP000235616"/>
    </source>
</evidence>
<keyword evidence="5" id="KW-1185">Reference proteome</keyword>
<dbReference type="RefSeq" id="WP_102645541.1">
    <property type="nucleotide sequence ID" value="NZ_PNYA01000009.1"/>
</dbReference>
<reference evidence="4 5" key="1">
    <citation type="submission" date="2018-01" db="EMBL/GenBank/DDBJ databases">
        <title>Whole genome analyses suggest that Burkholderia sensu lato contains two further novel genera in the rhizoxinica-symbiotica group Mycetohabitans gen. nov., and Trinickia gen. nov.: implications for the evolution of diazotrophy and nodulation in the Burkholderiaceae.</title>
        <authorList>
            <person name="Estrada-de los Santos P."/>
            <person name="Palmer M."/>
            <person name="Chavez-Ramirez B."/>
            <person name="Beukes C."/>
            <person name="Steenkamp E.T."/>
            <person name="Hirsch A.M."/>
            <person name="Manyaka P."/>
            <person name="Maluk M."/>
            <person name="Lafos M."/>
            <person name="Crook M."/>
            <person name="Gross E."/>
            <person name="Simon M.F."/>
            <person name="Bueno dos Reis Junior F."/>
            <person name="Poole P.S."/>
            <person name="Venter S.N."/>
            <person name="James E.K."/>
        </authorList>
    </citation>
    <scope>NUCLEOTIDE SEQUENCE [LARGE SCALE GENOMIC DNA]</scope>
    <source>
        <strain evidence="4 5">GIMN1.004</strain>
    </source>
</reference>
<comment type="caution">
    <text evidence="4">The sequence shown here is derived from an EMBL/GenBank/DDBJ whole genome shotgun (WGS) entry which is preliminary data.</text>
</comment>
<dbReference type="Gene3D" id="3.40.50.720">
    <property type="entry name" value="NAD(P)-binding Rossmann-like Domain"/>
    <property type="match status" value="2"/>
</dbReference>
<dbReference type="PANTHER" id="PTHR43333">
    <property type="entry name" value="2-HACID_DH_C DOMAIN-CONTAINING PROTEIN"/>
    <property type="match status" value="1"/>
</dbReference>
<sequence>MNVLLYTPRADEAPDWIASLERALPGAGVRLWSPGDTADADYAVLWRPPAELLAGRTSLRAIFALGAGVDALLALERHAPGTLPAGVPLVRLEDAGMAEQMAEYAVHAALRYLRRFDEYELAQRERTGAAPWHALEPHPRESFHIGVLGLGMLGAHVAKTLASLGLSVRGYSRGKKTLEGVATFAGESALPAFLDGLKLVINLLPSTPDTDGILNRDLFDALAHGAYLVNLARGAHLVEADLMAALDSGRLAAATLDVFAQEPLSAEHPFWRMPRVTITPHISALTLREPAVRQIARKIEALARGEAIGGIVDLHRGY</sequence>
<dbReference type="Pfam" id="PF02826">
    <property type="entry name" value="2-Hacid_dh_C"/>
    <property type="match status" value="1"/>
</dbReference>
<dbReference type="InterPro" id="IPR036291">
    <property type="entry name" value="NAD(P)-bd_dom_sf"/>
</dbReference>
<dbReference type="SUPFAM" id="SSF51735">
    <property type="entry name" value="NAD(P)-binding Rossmann-fold domains"/>
    <property type="match status" value="1"/>
</dbReference>
<protein>
    <submittedName>
        <fullName evidence="4">Glyoxylate/hydroxypyruvate reductase A</fullName>
    </submittedName>
</protein>
<dbReference type="OrthoDB" id="9787219at2"/>
<dbReference type="EMBL" id="PNYA01000009">
    <property type="protein sequence ID" value="PMS20034.1"/>
    <property type="molecule type" value="Genomic_DNA"/>
</dbReference>
<evidence type="ECO:0000256" key="2">
    <source>
        <dbReference type="ARBA" id="ARBA00023027"/>
    </source>
</evidence>
<proteinExistence type="predicted"/>
<dbReference type="PANTHER" id="PTHR43333:SF1">
    <property type="entry name" value="D-ISOMER SPECIFIC 2-HYDROXYACID DEHYDROGENASE NAD-BINDING DOMAIN-CONTAINING PROTEIN"/>
    <property type="match status" value="1"/>
</dbReference>
<dbReference type="InterPro" id="IPR029753">
    <property type="entry name" value="D-isomer_DH_CS"/>
</dbReference>
<accession>A0A2N7VS99</accession>
<dbReference type="InterPro" id="IPR001849">
    <property type="entry name" value="PH_domain"/>
</dbReference>
<dbReference type="AlphaFoldDB" id="A0A2N7VS99"/>
<keyword evidence="1" id="KW-0560">Oxidoreductase</keyword>
<organism evidence="4 5">
    <name type="scientific">Trinickia dabaoshanensis</name>
    <dbReference type="NCBI Taxonomy" id="564714"/>
    <lineage>
        <taxon>Bacteria</taxon>
        <taxon>Pseudomonadati</taxon>
        <taxon>Pseudomonadota</taxon>
        <taxon>Betaproteobacteria</taxon>
        <taxon>Burkholderiales</taxon>
        <taxon>Burkholderiaceae</taxon>
        <taxon>Trinickia</taxon>
    </lineage>
</organism>
<keyword evidence="2" id="KW-0520">NAD</keyword>
<dbReference type="Proteomes" id="UP000235616">
    <property type="component" value="Unassembled WGS sequence"/>
</dbReference>
<dbReference type="GO" id="GO:0051287">
    <property type="term" value="F:NAD binding"/>
    <property type="evidence" value="ECO:0007669"/>
    <property type="project" value="InterPro"/>
</dbReference>
<dbReference type="InterPro" id="IPR006140">
    <property type="entry name" value="D-isomer_DH_NAD-bd"/>
</dbReference>
<dbReference type="PROSITE" id="PS00671">
    <property type="entry name" value="D_2_HYDROXYACID_DH_3"/>
    <property type="match status" value="1"/>
</dbReference>
<evidence type="ECO:0000256" key="1">
    <source>
        <dbReference type="ARBA" id="ARBA00023002"/>
    </source>
</evidence>
<evidence type="ECO:0000313" key="4">
    <source>
        <dbReference type="EMBL" id="PMS20034.1"/>
    </source>
</evidence>